<dbReference type="Proteomes" id="UP000324897">
    <property type="component" value="Chromosome 2"/>
</dbReference>
<dbReference type="Gramene" id="TVU27287">
    <property type="protein sequence ID" value="TVU27287"/>
    <property type="gene ID" value="EJB05_29888"/>
</dbReference>
<name>A0A5J9UVY8_9POAL</name>
<keyword evidence="3" id="KW-1185">Reference proteome</keyword>
<evidence type="ECO:0000313" key="3">
    <source>
        <dbReference type="Proteomes" id="UP000324897"/>
    </source>
</evidence>
<protein>
    <submittedName>
        <fullName evidence="2">Uncharacterized protein</fullName>
    </submittedName>
</protein>
<gene>
    <name evidence="2" type="ORF">EJB05_29888</name>
</gene>
<dbReference type="EMBL" id="RWGY01000013">
    <property type="protein sequence ID" value="TVU27287.1"/>
    <property type="molecule type" value="Genomic_DNA"/>
</dbReference>
<feature type="non-terminal residue" evidence="2">
    <location>
        <position position="1"/>
    </location>
</feature>
<accession>A0A5J9UVY8</accession>
<evidence type="ECO:0000313" key="2">
    <source>
        <dbReference type="EMBL" id="TVU27287.1"/>
    </source>
</evidence>
<comment type="caution">
    <text evidence="2">The sequence shown here is derived from an EMBL/GenBank/DDBJ whole genome shotgun (WGS) entry which is preliminary data.</text>
</comment>
<reference evidence="2 3" key="1">
    <citation type="journal article" date="2019" name="Sci. Rep.">
        <title>A high-quality genome of Eragrostis curvula grass provides insights into Poaceae evolution and supports new strategies to enhance forage quality.</title>
        <authorList>
            <person name="Carballo J."/>
            <person name="Santos B.A.C.M."/>
            <person name="Zappacosta D."/>
            <person name="Garbus I."/>
            <person name="Selva J.P."/>
            <person name="Gallo C.A."/>
            <person name="Diaz A."/>
            <person name="Albertini E."/>
            <person name="Caccamo M."/>
            <person name="Echenique V."/>
        </authorList>
    </citation>
    <scope>NUCLEOTIDE SEQUENCE [LARGE SCALE GENOMIC DNA]</scope>
    <source>
        <strain evidence="3">cv. Victoria</strain>
        <tissue evidence="2">Leaf</tissue>
    </source>
</reference>
<organism evidence="2 3">
    <name type="scientific">Eragrostis curvula</name>
    <name type="common">weeping love grass</name>
    <dbReference type="NCBI Taxonomy" id="38414"/>
    <lineage>
        <taxon>Eukaryota</taxon>
        <taxon>Viridiplantae</taxon>
        <taxon>Streptophyta</taxon>
        <taxon>Embryophyta</taxon>
        <taxon>Tracheophyta</taxon>
        <taxon>Spermatophyta</taxon>
        <taxon>Magnoliopsida</taxon>
        <taxon>Liliopsida</taxon>
        <taxon>Poales</taxon>
        <taxon>Poaceae</taxon>
        <taxon>PACMAD clade</taxon>
        <taxon>Chloridoideae</taxon>
        <taxon>Eragrostideae</taxon>
        <taxon>Eragrostidinae</taxon>
        <taxon>Eragrostis</taxon>
    </lineage>
</organism>
<sequence length="175" mass="19096">MLEKTEGKVIPLHLPFHLWTDQQKLLTTPFDAKNLQLLQVDCAVALATNSLFVPCSDRERGRVSKAARWLLLGIGLSGQLSAASSVSDHQRRRAKREERSESSAVPVSPEEAVSPPLPFPEKIVVGPRRCLGSWHVNYSIRLISDGGETSGAADAAQRMLHRSCGIPENGNHGRG</sequence>
<evidence type="ECO:0000256" key="1">
    <source>
        <dbReference type="SAM" id="MobiDB-lite"/>
    </source>
</evidence>
<proteinExistence type="predicted"/>
<feature type="region of interest" description="Disordered" evidence="1">
    <location>
        <begin position="85"/>
        <end position="118"/>
    </location>
</feature>
<feature type="compositionally biased region" description="Low complexity" evidence="1">
    <location>
        <begin position="102"/>
        <end position="114"/>
    </location>
</feature>
<dbReference type="AlphaFoldDB" id="A0A5J9UVY8"/>